<name>A0A8C4NBA3_EPTBU</name>
<dbReference type="SMART" id="SM00248">
    <property type="entry name" value="ANK"/>
    <property type="match status" value="4"/>
</dbReference>
<evidence type="ECO:0000313" key="6">
    <source>
        <dbReference type="Ensembl" id="ENSEBUP00000000450.1"/>
    </source>
</evidence>
<dbReference type="Pfam" id="PF12075">
    <property type="entry name" value="KN_motif"/>
    <property type="match status" value="1"/>
</dbReference>
<dbReference type="AlphaFoldDB" id="A0A8C4NBA3"/>
<dbReference type="GeneTree" id="ENSGT00940000154886"/>
<reference evidence="6" key="1">
    <citation type="submission" date="2025-08" db="UniProtKB">
        <authorList>
            <consortium name="Ensembl"/>
        </authorList>
    </citation>
    <scope>IDENTIFICATION</scope>
</reference>
<dbReference type="GO" id="GO:0005737">
    <property type="term" value="C:cytoplasm"/>
    <property type="evidence" value="ECO:0007669"/>
    <property type="project" value="TreeGrafter"/>
</dbReference>
<feature type="repeat" description="ANK" evidence="4">
    <location>
        <begin position="459"/>
        <end position="491"/>
    </location>
</feature>
<feature type="region of interest" description="Disordered" evidence="5">
    <location>
        <begin position="281"/>
        <end position="315"/>
    </location>
</feature>
<feature type="compositionally biased region" description="Basic and acidic residues" evidence="5">
    <location>
        <begin position="104"/>
        <end position="115"/>
    </location>
</feature>
<sequence length="544" mass="58841">FFLGVSDEVECEEDGYCIKAPYGVWIDLDFLKYVENHEKGQSLVGRTQEQSNSVEKHSQDCEHLLQASEPTGSINSSLVFSNDLSLSCGYSVAKDCAEQSVDTKMSKGESREERPQPATPVQRLFGAPKMAGIRETASSHSQSPSTPTNQLCAVREQMIAALRGLHELEGEACEARKLRAELAELKSMHNFSGSNSEQLSASHKQSVTSVVVDTAKEDCELGSKSLDDVHTLRRRVFILEEELREPGGLVSPEPGGLVSPEPGGLFAKRVSLLLYSYESTSSEDSSSDESSSLESANEAEKEQEEELKEPMDAGDDDNIERYFFLFYFCGPTSSTWQEAALARLRERWFVAFGSSTSKHSAAAGLLQALRGVSCSLADSVVNMVDVSGNTALHYAISYSNFPIVGLLLDTGVCDVDKPNKAGYNAIMLASLALVTSPKHIGVIHRLLVMGNVNTPASQAGQTPLMLAASHGRVNMVQELLACGANVNAHDYDGSTALMCACEHGHAEIVGLLLAQPGCQPTATDNVCNHCICCQSLPNFLILFR</sequence>
<dbReference type="PROSITE" id="PS50088">
    <property type="entry name" value="ANK_REPEAT"/>
    <property type="match status" value="2"/>
</dbReference>
<feature type="region of interest" description="Disordered" evidence="5">
    <location>
        <begin position="101"/>
        <end position="126"/>
    </location>
</feature>
<dbReference type="InterPro" id="IPR036770">
    <property type="entry name" value="Ankyrin_rpt-contain_sf"/>
</dbReference>
<reference evidence="6" key="2">
    <citation type="submission" date="2025-09" db="UniProtKB">
        <authorList>
            <consortium name="Ensembl"/>
        </authorList>
    </citation>
    <scope>IDENTIFICATION</scope>
</reference>
<feature type="repeat" description="ANK" evidence="4">
    <location>
        <begin position="387"/>
        <end position="412"/>
    </location>
</feature>
<feature type="compositionally biased region" description="Acidic residues" evidence="5">
    <location>
        <begin position="301"/>
        <end position="315"/>
    </location>
</feature>
<dbReference type="InterPro" id="IPR047184">
    <property type="entry name" value="KANK1-4"/>
</dbReference>
<dbReference type="InterPro" id="IPR021939">
    <property type="entry name" value="KN_motif"/>
</dbReference>
<dbReference type="Gene3D" id="1.25.40.20">
    <property type="entry name" value="Ankyrin repeat-containing domain"/>
    <property type="match status" value="1"/>
</dbReference>
<evidence type="ECO:0000313" key="7">
    <source>
        <dbReference type="Proteomes" id="UP000694388"/>
    </source>
</evidence>
<evidence type="ECO:0000256" key="2">
    <source>
        <dbReference type="ARBA" id="ARBA00023043"/>
    </source>
</evidence>
<dbReference type="InterPro" id="IPR002110">
    <property type="entry name" value="Ankyrin_rpt"/>
</dbReference>
<keyword evidence="3" id="KW-0175">Coiled coil</keyword>
<organism evidence="6 7">
    <name type="scientific">Eptatretus burgeri</name>
    <name type="common">Inshore hagfish</name>
    <dbReference type="NCBI Taxonomy" id="7764"/>
    <lineage>
        <taxon>Eukaryota</taxon>
        <taxon>Metazoa</taxon>
        <taxon>Chordata</taxon>
        <taxon>Craniata</taxon>
        <taxon>Vertebrata</taxon>
        <taxon>Cyclostomata</taxon>
        <taxon>Myxini</taxon>
        <taxon>Myxiniformes</taxon>
        <taxon>Myxinidae</taxon>
        <taxon>Eptatretinae</taxon>
        <taxon>Eptatretus</taxon>
    </lineage>
</organism>
<dbReference type="GO" id="GO:0005856">
    <property type="term" value="C:cytoskeleton"/>
    <property type="evidence" value="ECO:0007669"/>
    <property type="project" value="TreeGrafter"/>
</dbReference>
<dbReference type="Proteomes" id="UP000694388">
    <property type="component" value="Unplaced"/>
</dbReference>
<dbReference type="SUPFAM" id="SSF48403">
    <property type="entry name" value="Ankyrin repeat"/>
    <property type="match status" value="1"/>
</dbReference>
<evidence type="ECO:0000256" key="4">
    <source>
        <dbReference type="PROSITE-ProRule" id="PRU00023"/>
    </source>
</evidence>
<protein>
    <submittedName>
        <fullName evidence="6">Uncharacterized protein</fullName>
    </submittedName>
</protein>
<keyword evidence="2 4" id="KW-0040">ANK repeat</keyword>
<keyword evidence="7" id="KW-1185">Reference proteome</keyword>
<dbReference type="Pfam" id="PF12796">
    <property type="entry name" value="Ank_2"/>
    <property type="match status" value="2"/>
</dbReference>
<dbReference type="PANTHER" id="PTHR24168">
    <property type="entry name" value="KN MOTIF AND ANKYRIN REPEAT DOMAIN-CONTAINING"/>
    <property type="match status" value="1"/>
</dbReference>
<feature type="compositionally biased region" description="Low complexity" evidence="5">
    <location>
        <begin position="281"/>
        <end position="296"/>
    </location>
</feature>
<keyword evidence="1" id="KW-0677">Repeat</keyword>
<evidence type="ECO:0000256" key="1">
    <source>
        <dbReference type="ARBA" id="ARBA00022737"/>
    </source>
</evidence>
<evidence type="ECO:0000256" key="3">
    <source>
        <dbReference type="ARBA" id="ARBA00023054"/>
    </source>
</evidence>
<dbReference type="PROSITE" id="PS50297">
    <property type="entry name" value="ANK_REP_REGION"/>
    <property type="match status" value="2"/>
</dbReference>
<evidence type="ECO:0000256" key="5">
    <source>
        <dbReference type="SAM" id="MobiDB-lite"/>
    </source>
</evidence>
<proteinExistence type="predicted"/>
<dbReference type="PANTHER" id="PTHR24168:SF21">
    <property type="entry name" value="KANK, ISOFORM D"/>
    <property type="match status" value="1"/>
</dbReference>
<dbReference type="Ensembl" id="ENSEBUT00000000748.1">
    <property type="protein sequence ID" value="ENSEBUP00000000450.1"/>
    <property type="gene ID" value="ENSEBUG00000000559.1"/>
</dbReference>
<accession>A0A8C4NBA3</accession>
<dbReference type="GO" id="GO:0030837">
    <property type="term" value="P:negative regulation of actin filament polymerization"/>
    <property type="evidence" value="ECO:0007669"/>
    <property type="project" value="InterPro"/>
</dbReference>